<gene>
    <name evidence="2" type="ORF">RchiOBHm_Chr6g0287481</name>
</gene>
<dbReference type="InterPro" id="IPR000626">
    <property type="entry name" value="Ubiquitin-like_dom"/>
</dbReference>
<dbReference type="SUPFAM" id="SSF54236">
    <property type="entry name" value="Ubiquitin-like"/>
    <property type="match status" value="1"/>
</dbReference>
<dbReference type="AlphaFoldDB" id="A0A2P6PV29"/>
<dbReference type="EMBL" id="PDCK01000044">
    <property type="protein sequence ID" value="PRQ25789.1"/>
    <property type="molecule type" value="Genomic_DNA"/>
</dbReference>
<reference evidence="2 3" key="1">
    <citation type="journal article" date="2018" name="Nat. Genet.">
        <title>The Rosa genome provides new insights in the design of modern roses.</title>
        <authorList>
            <person name="Bendahmane M."/>
        </authorList>
    </citation>
    <scope>NUCLEOTIDE SEQUENCE [LARGE SCALE GENOMIC DNA]</scope>
    <source>
        <strain evidence="3">cv. Old Blush</strain>
    </source>
</reference>
<evidence type="ECO:0000313" key="2">
    <source>
        <dbReference type="EMBL" id="PRQ25789.1"/>
    </source>
</evidence>
<dbReference type="Gene3D" id="3.10.20.90">
    <property type="entry name" value="Phosphatidylinositol 3-kinase Catalytic Subunit, Chain A, domain 1"/>
    <property type="match status" value="1"/>
</dbReference>
<comment type="caution">
    <text evidence="2">The sequence shown here is derived from an EMBL/GenBank/DDBJ whole genome shotgun (WGS) entry which is preliminary data.</text>
</comment>
<accession>A0A2P6PV29</accession>
<evidence type="ECO:0000313" key="3">
    <source>
        <dbReference type="Proteomes" id="UP000238479"/>
    </source>
</evidence>
<sequence>MEDIIIRVEGTKTRSQGGDGDWRMMRRCLLTSMWEEILDCCKRLWTCGWEELIMVCESYTVLFRVKSEGLVLFRGGNDMVCLDDDGKPLVFYDVIEKSMIWILSLAVKLTIKMPQARDVVTLNAYRVNTVKDIKSYIFEKMGIPFSNQKLFYRGIFLSDEADSLDGYKMEGNCDIFATFGSGDDDEQVPNVE</sequence>
<proteinExistence type="predicted"/>
<dbReference type="Gramene" id="PRQ25789">
    <property type="protein sequence ID" value="PRQ25789"/>
    <property type="gene ID" value="RchiOBHm_Chr6g0287481"/>
</dbReference>
<dbReference type="Pfam" id="PF00240">
    <property type="entry name" value="ubiquitin"/>
    <property type="match status" value="1"/>
</dbReference>
<keyword evidence="3" id="KW-1185">Reference proteome</keyword>
<protein>
    <recommendedName>
        <fullName evidence="1">Ubiquitin-like domain-containing protein</fullName>
    </recommendedName>
</protein>
<dbReference type="PROSITE" id="PS50053">
    <property type="entry name" value="UBIQUITIN_2"/>
    <property type="match status" value="1"/>
</dbReference>
<name>A0A2P6PV29_ROSCH</name>
<feature type="domain" description="Ubiquitin-like" evidence="1">
    <location>
        <begin position="107"/>
        <end position="175"/>
    </location>
</feature>
<dbReference type="CDD" id="cd17039">
    <property type="entry name" value="Ubl_ubiquitin_like"/>
    <property type="match status" value="1"/>
</dbReference>
<organism evidence="2 3">
    <name type="scientific">Rosa chinensis</name>
    <name type="common">China rose</name>
    <dbReference type="NCBI Taxonomy" id="74649"/>
    <lineage>
        <taxon>Eukaryota</taxon>
        <taxon>Viridiplantae</taxon>
        <taxon>Streptophyta</taxon>
        <taxon>Embryophyta</taxon>
        <taxon>Tracheophyta</taxon>
        <taxon>Spermatophyta</taxon>
        <taxon>Magnoliopsida</taxon>
        <taxon>eudicotyledons</taxon>
        <taxon>Gunneridae</taxon>
        <taxon>Pentapetalae</taxon>
        <taxon>rosids</taxon>
        <taxon>fabids</taxon>
        <taxon>Rosales</taxon>
        <taxon>Rosaceae</taxon>
        <taxon>Rosoideae</taxon>
        <taxon>Rosoideae incertae sedis</taxon>
        <taxon>Rosa</taxon>
    </lineage>
</organism>
<dbReference type="STRING" id="74649.A0A2P6PV29"/>
<evidence type="ECO:0000259" key="1">
    <source>
        <dbReference type="PROSITE" id="PS50053"/>
    </source>
</evidence>
<dbReference type="SMART" id="SM00213">
    <property type="entry name" value="UBQ"/>
    <property type="match status" value="1"/>
</dbReference>
<dbReference type="InterPro" id="IPR029071">
    <property type="entry name" value="Ubiquitin-like_domsf"/>
</dbReference>
<dbReference type="Proteomes" id="UP000238479">
    <property type="component" value="Chromosome 6"/>
</dbReference>